<dbReference type="AlphaFoldDB" id="A0A3B0Z0T3"/>
<dbReference type="InterPro" id="IPR004360">
    <property type="entry name" value="Glyas_Fos-R_dOase_dom"/>
</dbReference>
<dbReference type="InterPro" id="IPR052393">
    <property type="entry name" value="Cadmium-induced_rsp"/>
</dbReference>
<protein>
    <recommendedName>
        <fullName evidence="1">VOC domain-containing protein</fullName>
    </recommendedName>
</protein>
<dbReference type="EMBL" id="UOFN01000142">
    <property type="protein sequence ID" value="VAW81072.1"/>
    <property type="molecule type" value="Genomic_DNA"/>
</dbReference>
<dbReference type="InterPro" id="IPR037523">
    <property type="entry name" value="VOC_core"/>
</dbReference>
<dbReference type="PANTHER" id="PTHR41294:SF1">
    <property type="entry name" value="CADMIUM-INDUCED PROTEIN CADI"/>
    <property type="match status" value="1"/>
</dbReference>
<dbReference type="InterPro" id="IPR049789">
    <property type="entry name" value="ArsI/CadI-like"/>
</dbReference>
<evidence type="ECO:0000313" key="2">
    <source>
        <dbReference type="EMBL" id="VAW81072.1"/>
    </source>
</evidence>
<sequence>MSRLHVHIAVDDLDQNIRFYSAMFGTQPSVIKEDYAKWDLANPAVNFAISARAKTRGLDHVGIQADSAEELKALQSRLEAAGIAGKEQSDAACCYARSDKYWSLDPQGIAWEAFHTLDSIPTFNESDGETPAQGCCVPEIGKSGGCCS</sequence>
<dbReference type="PANTHER" id="PTHR41294">
    <property type="entry name" value="CADMIUM-INDUCED PROTEIN CADI"/>
    <property type="match status" value="1"/>
</dbReference>
<organism evidence="2">
    <name type="scientific">hydrothermal vent metagenome</name>
    <dbReference type="NCBI Taxonomy" id="652676"/>
    <lineage>
        <taxon>unclassified sequences</taxon>
        <taxon>metagenomes</taxon>
        <taxon>ecological metagenomes</taxon>
    </lineage>
</organism>
<name>A0A3B0Z0T3_9ZZZZ</name>
<dbReference type="SUPFAM" id="SSF54593">
    <property type="entry name" value="Glyoxalase/Bleomycin resistance protein/Dihydroxybiphenyl dioxygenase"/>
    <property type="match status" value="1"/>
</dbReference>
<reference evidence="2" key="1">
    <citation type="submission" date="2018-06" db="EMBL/GenBank/DDBJ databases">
        <authorList>
            <person name="Zhirakovskaya E."/>
        </authorList>
    </citation>
    <scope>NUCLEOTIDE SEQUENCE</scope>
</reference>
<dbReference type="Pfam" id="PF00903">
    <property type="entry name" value="Glyoxalase"/>
    <property type="match status" value="1"/>
</dbReference>
<evidence type="ECO:0000259" key="1">
    <source>
        <dbReference type="PROSITE" id="PS51819"/>
    </source>
</evidence>
<feature type="domain" description="VOC" evidence="1">
    <location>
        <begin position="2"/>
        <end position="116"/>
    </location>
</feature>
<dbReference type="PROSITE" id="PS51819">
    <property type="entry name" value="VOC"/>
    <property type="match status" value="1"/>
</dbReference>
<gene>
    <name evidence="2" type="ORF">MNBD_GAMMA15-547</name>
</gene>
<dbReference type="NCBIfam" id="NF041414">
    <property type="entry name" value="ArsI_CadI_VOC"/>
    <property type="match status" value="1"/>
</dbReference>
<accession>A0A3B0Z0T3</accession>
<dbReference type="Gene3D" id="3.10.180.10">
    <property type="entry name" value="2,3-Dihydroxybiphenyl 1,2-Dioxygenase, domain 1"/>
    <property type="match status" value="1"/>
</dbReference>
<dbReference type="GO" id="GO:0046686">
    <property type="term" value="P:response to cadmium ion"/>
    <property type="evidence" value="ECO:0007669"/>
    <property type="project" value="TreeGrafter"/>
</dbReference>
<proteinExistence type="predicted"/>
<dbReference type="InterPro" id="IPR029068">
    <property type="entry name" value="Glyas_Bleomycin-R_OHBP_Dase"/>
</dbReference>